<evidence type="ECO:0000256" key="4">
    <source>
        <dbReference type="ARBA" id="ARBA00022692"/>
    </source>
</evidence>
<evidence type="ECO:0000256" key="12">
    <source>
        <dbReference type="SAM" id="Phobius"/>
    </source>
</evidence>
<dbReference type="AlphaFoldDB" id="A0A160VIU7"/>
<feature type="transmembrane region" description="Helical" evidence="12">
    <location>
        <begin position="52"/>
        <end position="71"/>
    </location>
</feature>
<dbReference type="EMBL" id="FAXC01000169">
    <property type="protein sequence ID" value="CUV09054.1"/>
    <property type="molecule type" value="Genomic_DNA"/>
</dbReference>
<dbReference type="PANTHER" id="PTHR11537">
    <property type="entry name" value="VOLTAGE-GATED POTASSIUM CHANNEL"/>
    <property type="match status" value="1"/>
</dbReference>
<accession>A0A160VIU7</accession>
<reference evidence="14" key="1">
    <citation type="submission" date="2015-10" db="EMBL/GenBank/DDBJ databases">
        <authorList>
            <person name="Gilbert D.G."/>
        </authorList>
    </citation>
    <scope>NUCLEOTIDE SEQUENCE</scope>
</reference>
<evidence type="ECO:0000256" key="10">
    <source>
        <dbReference type="ARBA" id="ARBA00023136"/>
    </source>
</evidence>
<feature type="transmembrane region" description="Helical" evidence="12">
    <location>
        <begin position="207"/>
        <end position="233"/>
    </location>
</feature>
<evidence type="ECO:0000313" key="14">
    <source>
        <dbReference type="EMBL" id="CUV09054.1"/>
    </source>
</evidence>
<evidence type="ECO:0000256" key="2">
    <source>
        <dbReference type="ARBA" id="ARBA00022448"/>
    </source>
</evidence>
<evidence type="ECO:0000256" key="7">
    <source>
        <dbReference type="ARBA" id="ARBA00022958"/>
    </source>
</evidence>
<keyword evidence="6" id="KW-0851">Voltage-gated channel</keyword>
<evidence type="ECO:0000256" key="3">
    <source>
        <dbReference type="ARBA" id="ARBA00022538"/>
    </source>
</evidence>
<feature type="transmembrane region" description="Helical" evidence="12">
    <location>
        <begin position="83"/>
        <end position="103"/>
    </location>
</feature>
<evidence type="ECO:0000259" key="13">
    <source>
        <dbReference type="Pfam" id="PF00520"/>
    </source>
</evidence>
<dbReference type="InterPro" id="IPR027359">
    <property type="entry name" value="Volt_channel_dom_sf"/>
</dbReference>
<evidence type="ECO:0000256" key="8">
    <source>
        <dbReference type="ARBA" id="ARBA00022989"/>
    </source>
</evidence>
<keyword evidence="7" id="KW-0630">Potassium</keyword>
<dbReference type="GO" id="GO:0008076">
    <property type="term" value="C:voltage-gated potassium channel complex"/>
    <property type="evidence" value="ECO:0007669"/>
    <property type="project" value="InterPro"/>
</dbReference>
<proteinExistence type="predicted"/>
<keyword evidence="9" id="KW-0406">Ion transport</keyword>
<keyword evidence="2" id="KW-0813">Transport</keyword>
<dbReference type="GO" id="GO:0001508">
    <property type="term" value="P:action potential"/>
    <property type="evidence" value="ECO:0007669"/>
    <property type="project" value="TreeGrafter"/>
</dbReference>
<dbReference type="Pfam" id="PF00520">
    <property type="entry name" value="Ion_trans"/>
    <property type="match status" value="1"/>
</dbReference>
<keyword evidence="3" id="KW-0633">Potassium transport</keyword>
<feature type="transmembrane region" description="Helical" evidence="12">
    <location>
        <begin position="148"/>
        <end position="169"/>
    </location>
</feature>
<dbReference type="SUPFAM" id="SSF81324">
    <property type="entry name" value="Voltage-gated potassium channels"/>
    <property type="match status" value="1"/>
</dbReference>
<keyword evidence="11 14" id="KW-0407">Ion channel</keyword>
<dbReference type="InterPro" id="IPR005821">
    <property type="entry name" value="Ion_trans_dom"/>
</dbReference>
<keyword evidence="4 12" id="KW-0812">Transmembrane</keyword>
<evidence type="ECO:0000256" key="6">
    <source>
        <dbReference type="ARBA" id="ARBA00022882"/>
    </source>
</evidence>
<dbReference type="PANTHER" id="PTHR11537:SF254">
    <property type="entry name" value="POTASSIUM VOLTAGE-GATED CHANNEL PROTEIN SHAB"/>
    <property type="match status" value="1"/>
</dbReference>
<evidence type="ECO:0000256" key="11">
    <source>
        <dbReference type="ARBA" id="ARBA00023303"/>
    </source>
</evidence>
<evidence type="ECO:0000256" key="1">
    <source>
        <dbReference type="ARBA" id="ARBA00004141"/>
    </source>
</evidence>
<dbReference type="GO" id="GO:0005249">
    <property type="term" value="F:voltage-gated potassium channel activity"/>
    <property type="evidence" value="ECO:0007669"/>
    <property type="project" value="InterPro"/>
</dbReference>
<protein>
    <submittedName>
        <fullName evidence="14">Potassium voltage-gated channel subfamily KQT possible potassium channel, VIC family</fullName>
    </submittedName>
</protein>
<organism evidence="14">
    <name type="scientific">hydrothermal vent metagenome</name>
    <dbReference type="NCBI Taxonomy" id="652676"/>
    <lineage>
        <taxon>unclassified sequences</taxon>
        <taxon>metagenomes</taxon>
        <taxon>ecological metagenomes</taxon>
    </lineage>
</organism>
<dbReference type="PRINTS" id="PR00169">
    <property type="entry name" value="KCHANNEL"/>
</dbReference>
<name>A0A160VIU7_9ZZZZ</name>
<dbReference type="Gene3D" id="1.10.287.70">
    <property type="match status" value="1"/>
</dbReference>
<comment type="subcellular location">
    <subcellularLocation>
        <location evidence="1">Membrane</location>
        <topology evidence="1">Multi-pass membrane protein</topology>
    </subcellularLocation>
</comment>
<evidence type="ECO:0000256" key="5">
    <source>
        <dbReference type="ARBA" id="ARBA00022826"/>
    </source>
</evidence>
<feature type="transmembrane region" description="Helical" evidence="12">
    <location>
        <begin position="21"/>
        <end position="40"/>
    </location>
</feature>
<sequence>MYTFKDKIKIIIFGTDTPAGKLFDISLLIIIVLSVIMVMVDSVEDYHYSYGGFLRFSEWIFTVLFTIEYILRIYSIRRVGSYIFSFYGIIDFLALIPTYLSILLPGAEVLSVIRVLRVLRVFRVLKLVQFMGEADQLLKAIVASKRKIFVFLFFIITLVTILGAFMYLIEGKASGFDSIPRSVYWAIVTLTTVGYGDISPDTNFGQAIAAMIMIMGYSIIAVPTGIVTSAMFFTKDSTKQTCSVCESEEQTKDAKFCNHCGAKMTNNH</sequence>
<gene>
    <name evidence="14" type="ORF">MGWOODY_Mmi2218</name>
</gene>
<keyword evidence="10 12" id="KW-0472">Membrane</keyword>
<keyword evidence="8 12" id="KW-1133">Transmembrane helix</keyword>
<evidence type="ECO:0000256" key="9">
    <source>
        <dbReference type="ARBA" id="ARBA00023065"/>
    </source>
</evidence>
<dbReference type="Gene3D" id="1.20.120.350">
    <property type="entry name" value="Voltage-gated potassium channels. Chain C"/>
    <property type="match status" value="1"/>
</dbReference>
<feature type="domain" description="Ion transport" evidence="13">
    <location>
        <begin position="21"/>
        <end position="231"/>
    </location>
</feature>
<dbReference type="InterPro" id="IPR028325">
    <property type="entry name" value="VG_K_chnl"/>
</dbReference>
<keyword evidence="5" id="KW-0631">Potassium channel</keyword>